<dbReference type="OrthoDB" id="10260961at2759"/>
<evidence type="ECO:0000256" key="2">
    <source>
        <dbReference type="ARBA" id="ARBA00023242"/>
    </source>
</evidence>
<keyword evidence="2" id="KW-0539">Nucleus</keyword>
<evidence type="ECO:0000313" key="5">
    <source>
        <dbReference type="Proteomes" id="UP001152798"/>
    </source>
</evidence>
<organism evidence="4 5">
    <name type="scientific">Nezara viridula</name>
    <name type="common">Southern green stink bug</name>
    <name type="synonym">Cimex viridulus</name>
    <dbReference type="NCBI Taxonomy" id="85310"/>
    <lineage>
        <taxon>Eukaryota</taxon>
        <taxon>Metazoa</taxon>
        <taxon>Ecdysozoa</taxon>
        <taxon>Arthropoda</taxon>
        <taxon>Hexapoda</taxon>
        <taxon>Insecta</taxon>
        <taxon>Pterygota</taxon>
        <taxon>Neoptera</taxon>
        <taxon>Paraneoptera</taxon>
        <taxon>Hemiptera</taxon>
        <taxon>Heteroptera</taxon>
        <taxon>Panheteroptera</taxon>
        <taxon>Pentatomomorpha</taxon>
        <taxon>Pentatomoidea</taxon>
        <taxon>Pentatomidae</taxon>
        <taxon>Pentatominae</taxon>
        <taxon>Nezara</taxon>
    </lineage>
</organism>
<dbReference type="InterPro" id="IPR050781">
    <property type="entry name" value="CWC22_splicing_factor"/>
</dbReference>
<evidence type="ECO:0000259" key="3">
    <source>
        <dbReference type="PROSITE" id="PS51366"/>
    </source>
</evidence>
<dbReference type="PROSITE" id="PS51366">
    <property type="entry name" value="MI"/>
    <property type="match status" value="1"/>
</dbReference>
<name>A0A9P0EHI1_NEZVI</name>
<protein>
    <recommendedName>
        <fullName evidence="3">MI domain-containing protein</fullName>
    </recommendedName>
</protein>
<dbReference type="AlphaFoldDB" id="A0A9P0EHI1"/>
<accession>A0A9P0EHI1</accession>
<feature type="domain" description="MI" evidence="3">
    <location>
        <begin position="126"/>
        <end position="242"/>
    </location>
</feature>
<comment type="subcellular location">
    <subcellularLocation>
        <location evidence="1">Nucleus</location>
    </subcellularLocation>
</comment>
<gene>
    <name evidence="4" type="ORF">NEZAVI_LOCUS5730</name>
</gene>
<evidence type="ECO:0000256" key="1">
    <source>
        <dbReference type="ARBA" id="ARBA00004123"/>
    </source>
</evidence>
<dbReference type="PANTHER" id="PTHR18034:SF4">
    <property type="entry name" value="NUCLEOLAR MIF4G DOMAIN-CONTAINING PROTEIN 1"/>
    <property type="match status" value="1"/>
</dbReference>
<dbReference type="EMBL" id="OV725079">
    <property type="protein sequence ID" value="CAH1395457.1"/>
    <property type="molecule type" value="Genomic_DNA"/>
</dbReference>
<evidence type="ECO:0000313" key="4">
    <source>
        <dbReference type="EMBL" id="CAH1395457.1"/>
    </source>
</evidence>
<dbReference type="Proteomes" id="UP001152798">
    <property type="component" value="Chromosome 3"/>
</dbReference>
<dbReference type="PANTHER" id="PTHR18034">
    <property type="entry name" value="CELL CYCLE CONTROL PROTEIN CWF22-RELATED"/>
    <property type="match status" value="1"/>
</dbReference>
<reference evidence="4" key="1">
    <citation type="submission" date="2022-01" db="EMBL/GenBank/DDBJ databases">
        <authorList>
            <person name="King R."/>
        </authorList>
    </citation>
    <scope>NUCLEOTIDE SEQUENCE</scope>
</reference>
<dbReference type="Pfam" id="PF02847">
    <property type="entry name" value="MA3"/>
    <property type="match status" value="1"/>
</dbReference>
<dbReference type="GO" id="GO:0005730">
    <property type="term" value="C:nucleolus"/>
    <property type="evidence" value="ECO:0007669"/>
    <property type="project" value="TreeGrafter"/>
</dbReference>
<dbReference type="GO" id="GO:0042274">
    <property type="term" value="P:ribosomal small subunit biogenesis"/>
    <property type="evidence" value="ECO:0007669"/>
    <property type="project" value="TreeGrafter"/>
</dbReference>
<dbReference type="InterPro" id="IPR003891">
    <property type="entry name" value="Initiation_fac_eIF4g_MI"/>
</dbReference>
<keyword evidence="5" id="KW-1185">Reference proteome</keyword>
<sequence>MKQFLLATQKQFNLLPAEENSRMKYMLSILINIKNNNITKLSDFNPTQHEELRKILKSLIRKGNSVVTLQIKLDDLLNAEKNGKWWLVGSAWKNEGVTKKVEEKPLQEKYSAKLLELAKKQRMNTDNRRNLFCILMTAEDYHDAFEKLLRLGLKGQQEREIPLVIVHCLLQEKNFNPYYALVCDQLCLSDRRHQMTLQCALWDRFRDLQSLSSYQIHILARFLAQLLIAGSLPISVLKVVEFAELDKYHIRLLRQTILSIANEENIDRVKEIFLKKYD</sequence>
<dbReference type="SMART" id="SM00544">
    <property type="entry name" value="MA3"/>
    <property type="match status" value="1"/>
</dbReference>
<proteinExistence type="predicted"/>
<dbReference type="GO" id="GO:0003723">
    <property type="term" value="F:RNA binding"/>
    <property type="evidence" value="ECO:0007669"/>
    <property type="project" value="TreeGrafter"/>
</dbReference>